<evidence type="ECO:0000256" key="1">
    <source>
        <dbReference type="SAM" id="MobiDB-lite"/>
    </source>
</evidence>
<dbReference type="EMBL" id="VXAS01004055">
    <property type="protein sequence ID" value="NXL15075.1"/>
    <property type="molecule type" value="Genomic_DNA"/>
</dbReference>
<organism evidence="3 4">
    <name type="scientific">Setophaga kirtlandii</name>
    <name type="common">Kirtland's warbler</name>
    <name type="synonym">Dendroica kirtlandii</name>
    <dbReference type="NCBI Taxonomy" id="298831"/>
    <lineage>
        <taxon>Eukaryota</taxon>
        <taxon>Metazoa</taxon>
        <taxon>Chordata</taxon>
        <taxon>Craniata</taxon>
        <taxon>Vertebrata</taxon>
        <taxon>Euteleostomi</taxon>
        <taxon>Archelosauria</taxon>
        <taxon>Archosauria</taxon>
        <taxon>Dinosauria</taxon>
        <taxon>Saurischia</taxon>
        <taxon>Theropoda</taxon>
        <taxon>Coelurosauria</taxon>
        <taxon>Aves</taxon>
        <taxon>Neognathae</taxon>
        <taxon>Neoaves</taxon>
        <taxon>Telluraves</taxon>
        <taxon>Australaves</taxon>
        <taxon>Passeriformes</taxon>
        <taxon>Passeroidea</taxon>
        <taxon>Parulidae</taxon>
        <taxon>Setophaga</taxon>
    </lineage>
</organism>
<feature type="compositionally biased region" description="Low complexity" evidence="1">
    <location>
        <begin position="44"/>
        <end position="56"/>
    </location>
</feature>
<dbReference type="AlphaFoldDB" id="A0A7L0Q9C5"/>
<comment type="caution">
    <text evidence="3">The sequence shown here is derived from an EMBL/GenBank/DDBJ whole genome shotgun (WGS) entry which is preliminary data.</text>
</comment>
<proteinExistence type="predicted"/>
<evidence type="ECO:0000313" key="4">
    <source>
        <dbReference type="Proteomes" id="UP000550059"/>
    </source>
</evidence>
<dbReference type="Pfam" id="PF00147">
    <property type="entry name" value="Fibrinogen_C"/>
    <property type="match status" value="1"/>
</dbReference>
<feature type="non-terminal residue" evidence="3">
    <location>
        <position position="102"/>
    </location>
</feature>
<feature type="region of interest" description="Disordered" evidence="1">
    <location>
        <begin position="37"/>
        <end position="65"/>
    </location>
</feature>
<dbReference type="Proteomes" id="UP000550059">
    <property type="component" value="Unassembled WGS sequence"/>
</dbReference>
<protein>
    <submittedName>
        <fullName evidence="3">FIBA protein</fullName>
    </submittedName>
</protein>
<dbReference type="InterPro" id="IPR036056">
    <property type="entry name" value="Fibrinogen-like_C"/>
</dbReference>
<evidence type="ECO:0000259" key="2">
    <source>
        <dbReference type="PROSITE" id="PS51406"/>
    </source>
</evidence>
<dbReference type="InterPro" id="IPR014716">
    <property type="entry name" value="Fibrinogen_a/b/g_C_1"/>
</dbReference>
<gene>
    <name evidence="3" type="primary">Fiba</name>
    <name evidence="3" type="ORF">SETKIR_R15167</name>
</gene>
<dbReference type="NCBIfam" id="NF040941">
    <property type="entry name" value="GGGWT_bact"/>
    <property type="match status" value="1"/>
</dbReference>
<feature type="domain" description="Fibrinogen C-terminal" evidence="2">
    <location>
        <begin position="55"/>
        <end position="102"/>
    </location>
</feature>
<keyword evidence="4" id="KW-1185">Reference proteome</keyword>
<reference evidence="3 4" key="1">
    <citation type="submission" date="2019-09" db="EMBL/GenBank/DDBJ databases">
        <title>Bird 10,000 Genomes (B10K) Project - Family phase.</title>
        <authorList>
            <person name="Zhang G."/>
        </authorList>
    </citation>
    <scope>NUCLEOTIDE SEQUENCE [LARGE SCALE GENOMIC DNA]</scope>
    <source>
        <strain evidence="3">B10K-DU-001-45</strain>
        <tissue evidence="3">Muscle</tissue>
    </source>
</reference>
<sequence length="102" mass="11181">MLALLSPLLALHIENLERLKVNLDEIVNIHSDGPLPDEAGGIIQQNQATDPQQAQDRSSWPKDCSKVPASSPSGIYIIQPAGQQTIMVYCEMNREDGGWTVI</sequence>
<evidence type="ECO:0000313" key="3">
    <source>
        <dbReference type="EMBL" id="NXL15075.1"/>
    </source>
</evidence>
<dbReference type="Gene3D" id="3.90.215.10">
    <property type="entry name" value="Gamma Fibrinogen, chain A, domain 1"/>
    <property type="match status" value="1"/>
</dbReference>
<name>A0A7L0Q9C5_SETKR</name>
<dbReference type="SUPFAM" id="SSF56496">
    <property type="entry name" value="Fibrinogen C-terminal domain-like"/>
    <property type="match status" value="1"/>
</dbReference>
<accession>A0A7L0Q9C5</accession>
<dbReference type="PROSITE" id="PS51406">
    <property type="entry name" value="FIBRINOGEN_C_2"/>
    <property type="match status" value="1"/>
</dbReference>
<feature type="non-terminal residue" evidence="3">
    <location>
        <position position="1"/>
    </location>
</feature>
<dbReference type="InterPro" id="IPR002181">
    <property type="entry name" value="Fibrinogen_a/b/g_C_dom"/>
</dbReference>